<evidence type="ECO:0000259" key="1">
    <source>
        <dbReference type="PROSITE" id="PS51725"/>
    </source>
</evidence>
<dbReference type="PANTHER" id="PTHR33336:SF3">
    <property type="entry name" value="ABM DOMAIN-CONTAINING PROTEIN"/>
    <property type="match status" value="1"/>
</dbReference>
<dbReference type="RefSeq" id="WP_089021408.1">
    <property type="nucleotide sequence ID" value="NZ_LT607412.1"/>
</dbReference>
<name>A0A1C4Y6M9_9ACTN</name>
<sequence>MIFITAKFRVLPEHADRWPRIAAEFTGATRAEPGCLWFDWSRSLDDPTEYVLVEAFRDDEAGAAHVQSAHFRKAQQDLPPHLAETPRIVNATVPQQDWSLLGEMAVPEGR</sequence>
<dbReference type="Pfam" id="PF03992">
    <property type="entry name" value="ABM"/>
    <property type="match status" value="1"/>
</dbReference>
<dbReference type="InterPro" id="IPR007138">
    <property type="entry name" value="ABM_dom"/>
</dbReference>
<dbReference type="InterPro" id="IPR011008">
    <property type="entry name" value="Dimeric_a/b-barrel"/>
</dbReference>
<dbReference type="PROSITE" id="PS51725">
    <property type="entry name" value="ABM"/>
    <property type="match status" value="1"/>
</dbReference>
<evidence type="ECO:0000313" key="3">
    <source>
        <dbReference type="Proteomes" id="UP000198243"/>
    </source>
</evidence>
<feature type="domain" description="ABM" evidence="1">
    <location>
        <begin position="2"/>
        <end position="90"/>
    </location>
</feature>
<dbReference type="AlphaFoldDB" id="A0A1C4Y6M9"/>
<dbReference type="InterPro" id="IPR050744">
    <property type="entry name" value="AI-2_Isomerase_LsrG"/>
</dbReference>
<protein>
    <submittedName>
        <fullName evidence="2">Quinol monooxygenase YgiN</fullName>
    </submittedName>
</protein>
<keyword evidence="2" id="KW-0560">Oxidoreductase</keyword>
<dbReference type="Gene3D" id="3.30.70.100">
    <property type="match status" value="1"/>
</dbReference>
<dbReference type="OrthoDB" id="8452260at2"/>
<dbReference type="Proteomes" id="UP000198243">
    <property type="component" value="Chromosome I"/>
</dbReference>
<accession>A0A1C4Y6M9</accession>
<dbReference type="EMBL" id="LT607412">
    <property type="protein sequence ID" value="SCF16383.1"/>
    <property type="molecule type" value="Genomic_DNA"/>
</dbReference>
<keyword evidence="3" id="KW-1185">Reference proteome</keyword>
<evidence type="ECO:0000313" key="2">
    <source>
        <dbReference type="EMBL" id="SCF16383.1"/>
    </source>
</evidence>
<keyword evidence="2" id="KW-0503">Monooxygenase</keyword>
<dbReference type="PANTHER" id="PTHR33336">
    <property type="entry name" value="QUINOL MONOOXYGENASE YGIN-RELATED"/>
    <property type="match status" value="1"/>
</dbReference>
<proteinExistence type="predicted"/>
<gene>
    <name evidence="2" type="ORF">GA0070607_6331</name>
</gene>
<reference evidence="3" key="1">
    <citation type="submission" date="2016-06" db="EMBL/GenBank/DDBJ databases">
        <authorList>
            <person name="Varghese N."/>
            <person name="Submissions Spin"/>
        </authorList>
    </citation>
    <scope>NUCLEOTIDE SEQUENCE [LARGE SCALE GENOMIC DNA]</scope>
    <source>
        <strain evidence="3">DSM 44875</strain>
    </source>
</reference>
<organism evidence="2 3">
    <name type="scientific">Micromonospora coriariae</name>
    <dbReference type="NCBI Taxonomy" id="285665"/>
    <lineage>
        <taxon>Bacteria</taxon>
        <taxon>Bacillati</taxon>
        <taxon>Actinomycetota</taxon>
        <taxon>Actinomycetes</taxon>
        <taxon>Micromonosporales</taxon>
        <taxon>Micromonosporaceae</taxon>
        <taxon>Micromonospora</taxon>
    </lineage>
</organism>
<dbReference type="SUPFAM" id="SSF54909">
    <property type="entry name" value="Dimeric alpha+beta barrel"/>
    <property type="match status" value="1"/>
</dbReference>
<dbReference type="GO" id="GO:0004497">
    <property type="term" value="F:monooxygenase activity"/>
    <property type="evidence" value="ECO:0007669"/>
    <property type="project" value="UniProtKB-KW"/>
</dbReference>